<evidence type="ECO:0000313" key="3">
    <source>
        <dbReference type="Proteomes" id="UP001066276"/>
    </source>
</evidence>
<feature type="region of interest" description="Disordered" evidence="1">
    <location>
        <begin position="1"/>
        <end position="61"/>
    </location>
</feature>
<accession>A0AAV7MSH4</accession>
<reference evidence="2" key="1">
    <citation type="journal article" date="2022" name="bioRxiv">
        <title>Sequencing and chromosome-scale assembly of the giantPleurodeles waltlgenome.</title>
        <authorList>
            <person name="Brown T."/>
            <person name="Elewa A."/>
            <person name="Iarovenko S."/>
            <person name="Subramanian E."/>
            <person name="Araus A.J."/>
            <person name="Petzold A."/>
            <person name="Susuki M."/>
            <person name="Suzuki K.-i.T."/>
            <person name="Hayashi T."/>
            <person name="Toyoda A."/>
            <person name="Oliveira C."/>
            <person name="Osipova E."/>
            <person name="Leigh N.D."/>
            <person name="Simon A."/>
            <person name="Yun M.H."/>
        </authorList>
    </citation>
    <scope>NUCLEOTIDE SEQUENCE</scope>
    <source>
        <strain evidence="2">20211129_DDA</strain>
        <tissue evidence="2">Liver</tissue>
    </source>
</reference>
<name>A0AAV7MSH4_PLEWA</name>
<dbReference type="Proteomes" id="UP001066276">
    <property type="component" value="Chromosome 9"/>
</dbReference>
<organism evidence="2 3">
    <name type="scientific">Pleurodeles waltl</name>
    <name type="common">Iberian ribbed newt</name>
    <dbReference type="NCBI Taxonomy" id="8319"/>
    <lineage>
        <taxon>Eukaryota</taxon>
        <taxon>Metazoa</taxon>
        <taxon>Chordata</taxon>
        <taxon>Craniata</taxon>
        <taxon>Vertebrata</taxon>
        <taxon>Euteleostomi</taxon>
        <taxon>Amphibia</taxon>
        <taxon>Batrachia</taxon>
        <taxon>Caudata</taxon>
        <taxon>Salamandroidea</taxon>
        <taxon>Salamandridae</taxon>
        <taxon>Pleurodelinae</taxon>
        <taxon>Pleurodeles</taxon>
    </lineage>
</organism>
<sequence>MTNPLVASDRYGQLGMASQKHSKKEGSLKDLFTKTPAKKMAQSGAPETECGDVVGPVPSESDGAPLTRALMEQLFSSLRKEFATLKREIAAGIKDLKRELIDLGQRVDAPDT</sequence>
<proteinExistence type="predicted"/>
<keyword evidence="3" id="KW-1185">Reference proteome</keyword>
<dbReference type="EMBL" id="JANPWB010000013">
    <property type="protein sequence ID" value="KAJ1105409.1"/>
    <property type="molecule type" value="Genomic_DNA"/>
</dbReference>
<gene>
    <name evidence="2" type="ORF">NDU88_002815</name>
</gene>
<evidence type="ECO:0000313" key="2">
    <source>
        <dbReference type="EMBL" id="KAJ1105409.1"/>
    </source>
</evidence>
<comment type="caution">
    <text evidence="2">The sequence shown here is derived from an EMBL/GenBank/DDBJ whole genome shotgun (WGS) entry which is preliminary data.</text>
</comment>
<dbReference type="AlphaFoldDB" id="A0AAV7MSH4"/>
<protein>
    <submittedName>
        <fullName evidence="2">Uncharacterized protein</fullName>
    </submittedName>
</protein>
<evidence type="ECO:0000256" key="1">
    <source>
        <dbReference type="SAM" id="MobiDB-lite"/>
    </source>
</evidence>